<dbReference type="InterPro" id="IPR013783">
    <property type="entry name" value="Ig-like_fold"/>
</dbReference>
<evidence type="ECO:0000256" key="12">
    <source>
        <dbReference type="SAM" id="SignalP"/>
    </source>
</evidence>
<dbReference type="SUPFAM" id="SSF48726">
    <property type="entry name" value="Immunoglobulin"/>
    <property type="match status" value="1"/>
</dbReference>
<dbReference type="InterPro" id="IPR007110">
    <property type="entry name" value="Ig-like_dom"/>
</dbReference>
<keyword evidence="10" id="KW-0393">Immunoglobulin domain</keyword>
<dbReference type="PANTHER" id="PTHR25466">
    <property type="entry name" value="T-LYMPHOCYTE ACTIVATION ANTIGEN"/>
    <property type="match status" value="1"/>
</dbReference>
<dbReference type="EMBL" id="JBHFQA010000002">
    <property type="protein sequence ID" value="KAL2102796.1"/>
    <property type="molecule type" value="Genomic_DNA"/>
</dbReference>
<feature type="chain" id="PRO_5044777732" description="Ig-like domain-containing protein" evidence="12">
    <location>
        <begin position="20"/>
        <end position="179"/>
    </location>
</feature>
<feature type="domain" description="Ig-like" evidence="13">
    <location>
        <begin position="30"/>
        <end position="114"/>
    </location>
</feature>
<evidence type="ECO:0000256" key="11">
    <source>
        <dbReference type="SAM" id="Phobius"/>
    </source>
</evidence>
<comment type="subcellular location">
    <subcellularLocation>
        <location evidence="1">Cell membrane</location>
        <topology evidence="1">Single-pass type I membrane protein</topology>
    </subcellularLocation>
</comment>
<sequence length="179" mass="19985">MELSWWWTALSLASTGVTGSSTMLVQANTGEDVILPCACPDISQELFLVWQLNMKIVMLHPRNHSEIDESYQNRTHLNLETETKNCSLLLSGVRLSDMGVYQCYYKARALREISVTLKVNEKQSQEGIQESTSTTVTMILMSLSMVGLLGLVYVLVRHWGWSLVCKKPTAAIAGTGDRD</sequence>
<evidence type="ECO:0000256" key="10">
    <source>
        <dbReference type="ARBA" id="ARBA00023319"/>
    </source>
</evidence>
<evidence type="ECO:0000259" key="13">
    <source>
        <dbReference type="PROSITE" id="PS50835"/>
    </source>
</evidence>
<evidence type="ECO:0000256" key="8">
    <source>
        <dbReference type="ARBA" id="ARBA00023170"/>
    </source>
</evidence>
<keyword evidence="8" id="KW-0675">Receptor</keyword>
<organism evidence="14 15">
    <name type="scientific">Coilia grayii</name>
    <name type="common">Gray's grenadier anchovy</name>
    <dbReference type="NCBI Taxonomy" id="363190"/>
    <lineage>
        <taxon>Eukaryota</taxon>
        <taxon>Metazoa</taxon>
        <taxon>Chordata</taxon>
        <taxon>Craniata</taxon>
        <taxon>Vertebrata</taxon>
        <taxon>Euteleostomi</taxon>
        <taxon>Actinopterygii</taxon>
        <taxon>Neopterygii</taxon>
        <taxon>Teleostei</taxon>
        <taxon>Clupei</taxon>
        <taxon>Clupeiformes</taxon>
        <taxon>Clupeoidei</taxon>
        <taxon>Engraulidae</taxon>
        <taxon>Coilinae</taxon>
        <taxon>Coilia</taxon>
    </lineage>
</organism>
<evidence type="ECO:0000256" key="5">
    <source>
        <dbReference type="ARBA" id="ARBA00022989"/>
    </source>
</evidence>
<evidence type="ECO:0000256" key="7">
    <source>
        <dbReference type="ARBA" id="ARBA00023157"/>
    </source>
</evidence>
<keyword evidence="5 11" id="KW-1133">Transmembrane helix</keyword>
<evidence type="ECO:0000256" key="1">
    <source>
        <dbReference type="ARBA" id="ARBA00004251"/>
    </source>
</evidence>
<evidence type="ECO:0000256" key="9">
    <source>
        <dbReference type="ARBA" id="ARBA00023180"/>
    </source>
</evidence>
<keyword evidence="4 12" id="KW-0732">Signal</keyword>
<evidence type="ECO:0000256" key="2">
    <source>
        <dbReference type="ARBA" id="ARBA00022475"/>
    </source>
</evidence>
<keyword evidence="7" id="KW-1015">Disulfide bond</keyword>
<comment type="caution">
    <text evidence="14">The sequence shown here is derived from an EMBL/GenBank/DDBJ whole genome shotgun (WGS) entry which is preliminary data.</text>
</comment>
<gene>
    <name evidence="14" type="ORF">ACEWY4_001964</name>
</gene>
<dbReference type="InterPro" id="IPR013106">
    <property type="entry name" value="Ig_V-set"/>
</dbReference>
<feature type="signal peptide" evidence="12">
    <location>
        <begin position="1"/>
        <end position="19"/>
    </location>
</feature>
<dbReference type="GO" id="GO:0005886">
    <property type="term" value="C:plasma membrane"/>
    <property type="evidence" value="ECO:0007669"/>
    <property type="project" value="UniProtKB-SubCell"/>
</dbReference>
<dbReference type="Gene3D" id="2.60.40.10">
    <property type="entry name" value="Immunoglobulins"/>
    <property type="match status" value="1"/>
</dbReference>
<evidence type="ECO:0000313" key="15">
    <source>
        <dbReference type="Proteomes" id="UP001591681"/>
    </source>
</evidence>
<keyword evidence="2" id="KW-1003">Cell membrane</keyword>
<dbReference type="PANTHER" id="PTHR25466:SF14">
    <property type="entry name" value="BUTYROPHILIN SUBFAMILY 2 MEMBER A2-LIKE-RELATED"/>
    <property type="match status" value="1"/>
</dbReference>
<evidence type="ECO:0000256" key="6">
    <source>
        <dbReference type="ARBA" id="ARBA00023136"/>
    </source>
</evidence>
<reference evidence="14 15" key="1">
    <citation type="submission" date="2024-09" db="EMBL/GenBank/DDBJ databases">
        <title>A chromosome-level genome assembly of Gray's grenadier anchovy, Coilia grayii.</title>
        <authorList>
            <person name="Fu Z."/>
        </authorList>
    </citation>
    <scope>NUCLEOTIDE SEQUENCE [LARGE SCALE GENOMIC DNA]</scope>
    <source>
        <strain evidence="14">G4</strain>
        <tissue evidence="14">Muscle</tissue>
    </source>
</reference>
<dbReference type="InterPro" id="IPR051713">
    <property type="entry name" value="T-cell_Activation_Regulation"/>
</dbReference>
<evidence type="ECO:0000256" key="4">
    <source>
        <dbReference type="ARBA" id="ARBA00022729"/>
    </source>
</evidence>
<evidence type="ECO:0000256" key="3">
    <source>
        <dbReference type="ARBA" id="ARBA00022692"/>
    </source>
</evidence>
<dbReference type="AlphaFoldDB" id="A0ABD1KV07"/>
<keyword evidence="15" id="KW-1185">Reference proteome</keyword>
<name>A0ABD1KV07_9TELE</name>
<feature type="transmembrane region" description="Helical" evidence="11">
    <location>
        <begin position="136"/>
        <end position="156"/>
    </location>
</feature>
<dbReference type="Proteomes" id="UP001591681">
    <property type="component" value="Unassembled WGS sequence"/>
</dbReference>
<keyword evidence="3 11" id="KW-0812">Transmembrane</keyword>
<protein>
    <recommendedName>
        <fullName evidence="13">Ig-like domain-containing protein</fullName>
    </recommendedName>
</protein>
<evidence type="ECO:0000313" key="14">
    <source>
        <dbReference type="EMBL" id="KAL2102796.1"/>
    </source>
</evidence>
<dbReference type="InterPro" id="IPR036179">
    <property type="entry name" value="Ig-like_dom_sf"/>
</dbReference>
<keyword evidence="9" id="KW-0325">Glycoprotein</keyword>
<proteinExistence type="predicted"/>
<keyword evidence="6 11" id="KW-0472">Membrane</keyword>
<dbReference type="PROSITE" id="PS50835">
    <property type="entry name" value="IG_LIKE"/>
    <property type="match status" value="1"/>
</dbReference>
<accession>A0ABD1KV07</accession>
<dbReference type="Pfam" id="PF07686">
    <property type="entry name" value="V-set"/>
    <property type="match status" value="1"/>
</dbReference>